<dbReference type="PANTHER" id="PTHR30160">
    <property type="entry name" value="TETRAACYLDISACCHARIDE 4'-KINASE-RELATED"/>
    <property type="match status" value="1"/>
</dbReference>
<comment type="caution">
    <text evidence="3">The sequence shown here is derived from an EMBL/GenBank/DDBJ whole genome shotgun (WGS) entry which is preliminary data.</text>
</comment>
<keyword evidence="1 3" id="KW-0328">Glycosyltransferase</keyword>
<dbReference type="PANTHER" id="PTHR30160:SF1">
    <property type="entry name" value="LIPOPOLYSACCHARIDE 1,2-N-ACETYLGLUCOSAMINETRANSFERASE-RELATED"/>
    <property type="match status" value="1"/>
</dbReference>
<evidence type="ECO:0000256" key="2">
    <source>
        <dbReference type="ARBA" id="ARBA00022679"/>
    </source>
</evidence>
<dbReference type="CDD" id="cd03789">
    <property type="entry name" value="GT9_LPS_heptosyltransferase"/>
    <property type="match status" value="1"/>
</dbReference>
<proteinExistence type="predicted"/>
<dbReference type="RefSeq" id="WP_316070562.1">
    <property type="nucleotide sequence ID" value="NZ_JAVNWW010000002.1"/>
</dbReference>
<name>A0ABU3TSF7_9BACT</name>
<dbReference type="Gene3D" id="3.40.50.2000">
    <property type="entry name" value="Glycogen Phosphorylase B"/>
    <property type="match status" value="2"/>
</dbReference>
<sequence length="339" mass="38643">MASIYASRSLWEYKFRKLSYWFSACISYAQLYLSIRLARISKPVVGILLAEHLGDIVAAEPIIDALRTKHPNARIVWIVKDLYKGLLENHPHLDQVLTENSVLASTWLSKRSPFSHFYNLHMNDLRFDPYFNRVLFNAQAEKIGLNKYNYYQRGNLLKGIYDLCDIPYLDSKQPKLYLDHAKKFDLPSKYWVIHRKSNGADREWQDQHWIALINQALETYGISIVEVGASEGLTLSDPKFISMVGKTSVVDMAHIISGAQLFIGIDSGPAHMANAFEIPGLLLLGEYKNFKNHMPYSGSYEQGRAMIYHNPDGSSAEIPLETVWHQLSKLIPIPATQLA</sequence>
<dbReference type="Pfam" id="PF01075">
    <property type="entry name" value="Glyco_transf_9"/>
    <property type="match status" value="1"/>
</dbReference>
<keyword evidence="4" id="KW-1185">Reference proteome</keyword>
<evidence type="ECO:0000256" key="1">
    <source>
        <dbReference type="ARBA" id="ARBA00022676"/>
    </source>
</evidence>
<dbReference type="GO" id="GO:0016757">
    <property type="term" value="F:glycosyltransferase activity"/>
    <property type="evidence" value="ECO:0007669"/>
    <property type="project" value="UniProtKB-KW"/>
</dbReference>
<keyword evidence="2 3" id="KW-0808">Transferase</keyword>
<dbReference type="Proteomes" id="UP001249959">
    <property type="component" value="Unassembled WGS sequence"/>
</dbReference>
<organism evidence="3 4">
    <name type="scientific">Aquirufa regiilacus</name>
    <dbReference type="NCBI Taxonomy" id="3024868"/>
    <lineage>
        <taxon>Bacteria</taxon>
        <taxon>Pseudomonadati</taxon>
        <taxon>Bacteroidota</taxon>
        <taxon>Cytophagia</taxon>
        <taxon>Cytophagales</taxon>
        <taxon>Flectobacillaceae</taxon>
        <taxon>Aquirufa</taxon>
    </lineage>
</organism>
<protein>
    <submittedName>
        <fullName evidence="3">Glycosyltransferase family 9 protein</fullName>
        <ecNumber evidence="3">2.4.-.-</ecNumber>
    </submittedName>
</protein>
<accession>A0ABU3TSF7</accession>
<dbReference type="EMBL" id="JAVNWW010000002">
    <property type="protein sequence ID" value="MDU0808795.1"/>
    <property type="molecule type" value="Genomic_DNA"/>
</dbReference>
<reference evidence="3 4" key="1">
    <citation type="submission" date="2023-09" db="EMBL/GenBank/DDBJ databases">
        <title>Aquirufa genomes.</title>
        <authorList>
            <person name="Pitt A."/>
        </authorList>
    </citation>
    <scope>NUCLEOTIDE SEQUENCE [LARGE SCALE GENOMIC DNA]</scope>
    <source>
        <strain evidence="3 4">LEOWEIH-7C</strain>
    </source>
</reference>
<evidence type="ECO:0000313" key="3">
    <source>
        <dbReference type="EMBL" id="MDU0808795.1"/>
    </source>
</evidence>
<dbReference type="SUPFAM" id="SSF53756">
    <property type="entry name" value="UDP-Glycosyltransferase/glycogen phosphorylase"/>
    <property type="match status" value="1"/>
</dbReference>
<evidence type="ECO:0000313" key="4">
    <source>
        <dbReference type="Proteomes" id="UP001249959"/>
    </source>
</evidence>
<gene>
    <name evidence="3" type="ORF">PQG45_07090</name>
</gene>
<dbReference type="EC" id="2.4.-.-" evidence="3"/>
<dbReference type="InterPro" id="IPR002201">
    <property type="entry name" value="Glyco_trans_9"/>
</dbReference>
<dbReference type="InterPro" id="IPR051199">
    <property type="entry name" value="LPS_LOS_Heptosyltrfase"/>
</dbReference>